<dbReference type="HOGENOM" id="CLU_3136431_0_0_7"/>
<reference evidence="2 3" key="1">
    <citation type="journal article" date="2015" name="Genome Announc.">
        <title>Complete Genome Sequences of Two Helicobacter pylori Strains from a Canadian Arctic Aboriginal Community.</title>
        <authorList>
            <person name="Kersulyte D."/>
            <person name="Bertoli M.T."/>
            <person name="Tamma S."/>
            <person name="Keelan M."/>
            <person name="Munday R."/>
            <person name="Geary J."/>
            <person name="Veldhuyzen van Zanten S."/>
            <person name="Goodman K.J."/>
            <person name="Berg D.E."/>
        </authorList>
    </citation>
    <scope>NUCLEOTIDE SEQUENCE [LARGE SCALE GENOMIC DNA]</scope>
    <source>
        <strain evidence="2">Aklavik86</strain>
    </source>
</reference>
<dbReference type="KEGG" id="hpyk:HPAKL86_00690"/>
<keyword evidence="1" id="KW-1133">Transmembrane helix</keyword>
<protein>
    <submittedName>
        <fullName evidence="2">Uncharacterized protein</fullName>
    </submittedName>
</protein>
<dbReference type="Proteomes" id="UP000010078">
    <property type="component" value="Chromosome"/>
</dbReference>
<gene>
    <name evidence="2" type="ORF">HPAKL86_00690</name>
</gene>
<dbReference type="AlphaFoldDB" id="K7Y0Y9"/>
<dbReference type="PATRIC" id="fig|1055532.3.peg.142"/>
<keyword evidence="1" id="KW-0472">Membrane</keyword>
<name>K7Y0Y9_HELPX</name>
<sequence>MGVLSLKIEAIPHLYGLCVLGVLLACFYLLDAYCLTQGRLLEALPKGDD</sequence>
<evidence type="ECO:0000313" key="3">
    <source>
        <dbReference type="Proteomes" id="UP000010078"/>
    </source>
</evidence>
<dbReference type="EMBL" id="CP003476">
    <property type="protein sequence ID" value="AFX89164.1"/>
    <property type="molecule type" value="Genomic_DNA"/>
</dbReference>
<accession>K7Y0Y9</accession>
<evidence type="ECO:0000313" key="2">
    <source>
        <dbReference type="EMBL" id="AFX89164.1"/>
    </source>
</evidence>
<organism evidence="2 3">
    <name type="scientific">Helicobacter pylori Aklavik86</name>
    <dbReference type="NCBI Taxonomy" id="1055532"/>
    <lineage>
        <taxon>Bacteria</taxon>
        <taxon>Pseudomonadati</taxon>
        <taxon>Campylobacterota</taxon>
        <taxon>Epsilonproteobacteria</taxon>
        <taxon>Campylobacterales</taxon>
        <taxon>Helicobacteraceae</taxon>
        <taxon>Helicobacter</taxon>
    </lineage>
</organism>
<feature type="transmembrane region" description="Helical" evidence="1">
    <location>
        <begin position="12"/>
        <end position="30"/>
    </location>
</feature>
<dbReference type="PROSITE" id="PS51257">
    <property type="entry name" value="PROKAR_LIPOPROTEIN"/>
    <property type="match status" value="1"/>
</dbReference>
<evidence type="ECO:0000256" key="1">
    <source>
        <dbReference type="SAM" id="Phobius"/>
    </source>
</evidence>
<keyword evidence="1" id="KW-0812">Transmembrane</keyword>
<proteinExistence type="predicted"/>